<keyword evidence="3 6" id="KW-0812">Transmembrane</keyword>
<organism evidence="7">
    <name type="scientific">Eiseniibacteriota bacterium</name>
    <dbReference type="NCBI Taxonomy" id="2212470"/>
    <lineage>
        <taxon>Bacteria</taxon>
        <taxon>Candidatus Eiseniibacteriota</taxon>
    </lineage>
</organism>
<evidence type="ECO:0000256" key="4">
    <source>
        <dbReference type="ARBA" id="ARBA00022989"/>
    </source>
</evidence>
<dbReference type="AlphaFoldDB" id="A0A7V2AVL8"/>
<comment type="caution">
    <text evidence="7">The sequence shown here is derived from an EMBL/GenBank/DDBJ whole genome shotgun (WGS) entry which is preliminary data.</text>
</comment>
<dbReference type="Pfam" id="PF12679">
    <property type="entry name" value="ABC2_membrane_2"/>
    <property type="match status" value="1"/>
</dbReference>
<gene>
    <name evidence="7" type="ORF">ENO08_06515</name>
</gene>
<keyword evidence="4 6" id="KW-1133">Transmembrane helix</keyword>
<name>A0A7V2AVL8_UNCEI</name>
<dbReference type="InterPro" id="IPR051449">
    <property type="entry name" value="ABC-2_transporter_component"/>
</dbReference>
<evidence type="ECO:0000256" key="2">
    <source>
        <dbReference type="ARBA" id="ARBA00022475"/>
    </source>
</evidence>
<keyword evidence="5 6" id="KW-0472">Membrane</keyword>
<evidence type="ECO:0000256" key="3">
    <source>
        <dbReference type="ARBA" id="ARBA00022692"/>
    </source>
</evidence>
<comment type="subcellular location">
    <subcellularLocation>
        <location evidence="1">Cell membrane</location>
        <topology evidence="1">Multi-pass membrane protein</topology>
    </subcellularLocation>
</comment>
<protein>
    <submittedName>
        <fullName evidence="7">ABC transporter permease</fullName>
    </submittedName>
</protein>
<feature type="transmembrane region" description="Helical" evidence="6">
    <location>
        <begin position="84"/>
        <end position="106"/>
    </location>
</feature>
<evidence type="ECO:0000256" key="6">
    <source>
        <dbReference type="SAM" id="Phobius"/>
    </source>
</evidence>
<feature type="transmembrane region" description="Helical" evidence="6">
    <location>
        <begin position="47"/>
        <end position="72"/>
    </location>
</feature>
<feature type="transmembrane region" description="Helical" evidence="6">
    <location>
        <begin position="6"/>
        <end position="26"/>
    </location>
</feature>
<sequence length="191" mass="21129">VLRPLFGNISIVLLLLLPLLTMRLLAEEQKLGTFELLLTYPIRDADAVLGKFFAAVTVFAVMLVCTLLYPLLIALFGDPEPGPIFSGYLGLFLMGCTFISIGTFFSSLTSNQLVAGVSAFGVGLLFLIIGWAAPFVGPKFIGLLGQFSILQHYESFSKGVIDTQDISYYLFMTLFFLFLTLRSLESTRWRS</sequence>
<dbReference type="PANTHER" id="PTHR30294:SF29">
    <property type="entry name" value="MULTIDRUG ABC TRANSPORTER PERMEASE YBHS-RELATED"/>
    <property type="match status" value="1"/>
</dbReference>
<dbReference type="GO" id="GO:0140359">
    <property type="term" value="F:ABC-type transporter activity"/>
    <property type="evidence" value="ECO:0007669"/>
    <property type="project" value="InterPro"/>
</dbReference>
<evidence type="ECO:0000256" key="5">
    <source>
        <dbReference type="ARBA" id="ARBA00023136"/>
    </source>
</evidence>
<dbReference type="GO" id="GO:0005886">
    <property type="term" value="C:plasma membrane"/>
    <property type="evidence" value="ECO:0007669"/>
    <property type="project" value="UniProtKB-SubCell"/>
</dbReference>
<feature type="non-terminal residue" evidence="7">
    <location>
        <position position="1"/>
    </location>
</feature>
<proteinExistence type="predicted"/>
<reference evidence="7" key="1">
    <citation type="journal article" date="2020" name="mSystems">
        <title>Genome- and Community-Level Interaction Insights into Carbon Utilization and Element Cycling Functions of Hydrothermarchaeota in Hydrothermal Sediment.</title>
        <authorList>
            <person name="Zhou Z."/>
            <person name="Liu Y."/>
            <person name="Xu W."/>
            <person name="Pan J."/>
            <person name="Luo Z.H."/>
            <person name="Li M."/>
        </authorList>
    </citation>
    <scope>NUCLEOTIDE SEQUENCE [LARGE SCALE GENOMIC DNA]</scope>
    <source>
        <strain evidence="7">SpSt-1233</strain>
    </source>
</reference>
<dbReference type="Proteomes" id="UP000886069">
    <property type="component" value="Unassembled WGS sequence"/>
</dbReference>
<dbReference type="EMBL" id="DSEC01000465">
    <property type="protein sequence ID" value="HER44095.1"/>
    <property type="molecule type" value="Genomic_DNA"/>
</dbReference>
<accession>A0A7V2AVL8</accession>
<feature type="transmembrane region" description="Helical" evidence="6">
    <location>
        <begin position="113"/>
        <end position="133"/>
    </location>
</feature>
<keyword evidence="2" id="KW-1003">Cell membrane</keyword>
<feature type="transmembrane region" description="Helical" evidence="6">
    <location>
        <begin position="166"/>
        <end position="184"/>
    </location>
</feature>
<evidence type="ECO:0000313" key="7">
    <source>
        <dbReference type="EMBL" id="HER44095.1"/>
    </source>
</evidence>
<evidence type="ECO:0000256" key="1">
    <source>
        <dbReference type="ARBA" id="ARBA00004651"/>
    </source>
</evidence>
<dbReference type="PANTHER" id="PTHR30294">
    <property type="entry name" value="MEMBRANE COMPONENT OF ABC TRANSPORTER YHHJ-RELATED"/>
    <property type="match status" value="1"/>
</dbReference>